<feature type="transmembrane region" description="Helical" evidence="1">
    <location>
        <begin position="201"/>
        <end position="220"/>
    </location>
</feature>
<accession>A0A0C2XT54</accession>
<sequence>MSENKDNAVDKSVCDTPPKIAKIEEAPNATKEGIHALGLPVEYSGWDVYNNEAKKVDTELVKDWTASLNFLLVFAAIFAAVLTAFIIDSKKLLQEDPTSVMAEVMIFYTNSLANGTHHPYTQPNFEAPFSAVVVNCLFFASLSASLIAALASVIALQWVADYDSAITRGGSSPEDRAKRRQFRYGGVVQWKMNEIIAALPLLLYASVILFFAGLIVWMYVVHPTVGFVVAGGTAVAIIFYTTTTLLAAVYVSAPFKTPLSRGIYALSRLPFVLACTIARLLRVAEVPPWLERQRALYTVSHKREDRAVETRGELARDALVWLASQLSVSQDSYRRLLLLVGELPNLDPKHLPYFNSTESAWYSIFDLLGRANLKNPREGTVSGEDAHAMTVLMRCHSIPGIQQLVAPNHRTLYLRDKRHVAYWKQYCDIPQTSIQHTDSSFPNSLYLALRDLPNTENPSVKEAESTVALSRWRNTDPNSPHVWKSFFHAAHEFSSSFFNASVEMFSEFVIRRAYNIRYSQGSAERRGWDAVDELLVKIIRDIVKVAVNRLDVDANATVVLLHAYEAIISLAIDLDRIWPLIRSPQAYIWNLGLRPAEDHVIHESFILLLSRQIRSYPLTQRPQRVWEVVLMLWLRPSNQASKGRLENPDEPLHPSNVIDWLNNADSIPHIIGIIRNLAAAQTEEPEVGSLWRATGPGEGSDPQFVDILQLFNRLMGPECTPEDHLTMVNALCQDLELEQPPEFEGYFTPRKLRSIAWVHDKCLQVLARHAQGFAVQNLDNLDEEYSRQWGGSVERLKQHIQRVKLRARPPVTVRRMKISLCGTDVASSFLKAPSDTRVSLLS</sequence>
<dbReference type="Proteomes" id="UP000054097">
    <property type="component" value="Unassembled WGS sequence"/>
</dbReference>
<protein>
    <recommendedName>
        <fullName evidence="2">DUF6535 domain-containing protein</fullName>
    </recommendedName>
</protein>
<evidence type="ECO:0000259" key="2">
    <source>
        <dbReference type="Pfam" id="PF20153"/>
    </source>
</evidence>
<feature type="transmembrane region" description="Helical" evidence="1">
    <location>
        <begin position="132"/>
        <end position="159"/>
    </location>
</feature>
<evidence type="ECO:0000313" key="4">
    <source>
        <dbReference type="Proteomes" id="UP000054097"/>
    </source>
</evidence>
<reference evidence="4" key="2">
    <citation type="submission" date="2015-01" db="EMBL/GenBank/DDBJ databases">
        <title>Evolutionary Origins and Diversification of the Mycorrhizal Mutualists.</title>
        <authorList>
            <consortium name="DOE Joint Genome Institute"/>
            <consortium name="Mycorrhizal Genomics Consortium"/>
            <person name="Kohler A."/>
            <person name="Kuo A."/>
            <person name="Nagy L.G."/>
            <person name="Floudas D."/>
            <person name="Copeland A."/>
            <person name="Barry K.W."/>
            <person name="Cichocki N."/>
            <person name="Veneault-Fourrey C."/>
            <person name="LaButti K."/>
            <person name="Lindquist E.A."/>
            <person name="Lipzen A."/>
            <person name="Lundell T."/>
            <person name="Morin E."/>
            <person name="Murat C."/>
            <person name="Riley R."/>
            <person name="Ohm R."/>
            <person name="Sun H."/>
            <person name="Tunlid A."/>
            <person name="Henrissat B."/>
            <person name="Grigoriev I.V."/>
            <person name="Hibbett D.S."/>
            <person name="Martin F."/>
        </authorList>
    </citation>
    <scope>NUCLEOTIDE SEQUENCE [LARGE SCALE GENOMIC DNA]</scope>
    <source>
        <strain evidence="4">MAFF 305830</strain>
    </source>
</reference>
<dbReference type="Pfam" id="PF20153">
    <property type="entry name" value="DUF6535"/>
    <property type="match status" value="1"/>
</dbReference>
<organism evidence="3 4">
    <name type="scientific">Serendipita vermifera MAFF 305830</name>
    <dbReference type="NCBI Taxonomy" id="933852"/>
    <lineage>
        <taxon>Eukaryota</taxon>
        <taxon>Fungi</taxon>
        <taxon>Dikarya</taxon>
        <taxon>Basidiomycota</taxon>
        <taxon>Agaricomycotina</taxon>
        <taxon>Agaricomycetes</taxon>
        <taxon>Sebacinales</taxon>
        <taxon>Serendipitaceae</taxon>
        <taxon>Serendipita</taxon>
    </lineage>
</organism>
<dbReference type="AlphaFoldDB" id="A0A0C2XT54"/>
<dbReference type="InterPro" id="IPR045338">
    <property type="entry name" value="DUF6535"/>
</dbReference>
<dbReference type="EMBL" id="KN824280">
    <property type="protein sequence ID" value="KIM32062.1"/>
    <property type="molecule type" value="Genomic_DNA"/>
</dbReference>
<feature type="domain" description="DUF6535" evidence="2">
    <location>
        <begin position="46"/>
        <end position="219"/>
    </location>
</feature>
<name>A0A0C2XT54_SERVB</name>
<proteinExistence type="predicted"/>
<feature type="transmembrane region" description="Helical" evidence="1">
    <location>
        <begin position="68"/>
        <end position="87"/>
    </location>
</feature>
<keyword evidence="4" id="KW-1185">Reference proteome</keyword>
<gene>
    <name evidence="3" type="ORF">M408DRAFT_213117</name>
</gene>
<keyword evidence="1" id="KW-0812">Transmembrane</keyword>
<reference evidence="3 4" key="1">
    <citation type="submission" date="2014-04" db="EMBL/GenBank/DDBJ databases">
        <authorList>
            <consortium name="DOE Joint Genome Institute"/>
            <person name="Kuo A."/>
            <person name="Zuccaro A."/>
            <person name="Kohler A."/>
            <person name="Nagy L.G."/>
            <person name="Floudas D."/>
            <person name="Copeland A."/>
            <person name="Barry K.W."/>
            <person name="Cichocki N."/>
            <person name="Veneault-Fourrey C."/>
            <person name="LaButti K."/>
            <person name="Lindquist E.A."/>
            <person name="Lipzen A."/>
            <person name="Lundell T."/>
            <person name="Morin E."/>
            <person name="Murat C."/>
            <person name="Sun H."/>
            <person name="Tunlid A."/>
            <person name="Henrissat B."/>
            <person name="Grigoriev I.V."/>
            <person name="Hibbett D.S."/>
            <person name="Martin F."/>
            <person name="Nordberg H.P."/>
            <person name="Cantor M.N."/>
            <person name="Hua S.X."/>
        </authorList>
    </citation>
    <scope>NUCLEOTIDE SEQUENCE [LARGE SCALE GENOMIC DNA]</scope>
    <source>
        <strain evidence="3 4">MAFF 305830</strain>
    </source>
</reference>
<feature type="transmembrane region" description="Helical" evidence="1">
    <location>
        <begin position="263"/>
        <end position="281"/>
    </location>
</feature>
<keyword evidence="1" id="KW-0472">Membrane</keyword>
<dbReference type="HOGENOM" id="CLU_010871_0_0_1"/>
<feature type="transmembrane region" description="Helical" evidence="1">
    <location>
        <begin position="226"/>
        <end position="251"/>
    </location>
</feature>
<evidence type="ECO:0000313" key="3">
    <source>
        <dbReference type="EMBL" id="KIM32062.1"/>
    </source>
</evidence>
<keyword evidence="1" id="KW-1133">Transmembrane helix</keyword>
<evidence type="ECO:0000256" key="1">
    <source>
        <dbReference type="SAM" id="Phobius"/>
    </source>
</evidence>